<accession>A0A0A2M102</accession>
<dbReference type="eggNOG" id="ENOG502ZEGP">
    <property type="taxonomic scope" value="Bacteria"/>
</dbReference>
<reference evidence="1 2" key="1">
    <citation type="submission" date="2013-09" db="EMBL/GenBank/DDBJ databases">
        <authorList>
            <person name="Zeng Z."/>
            <person name="Chen C."/>
        </authorList>
    </citation>
    <scope>NUCLEOTIDE SEQUENCE [LARGE SCALE GENOMIC DNA]</scope>
    <source>
        <strain evidence="1 2">GH29-5</strain>
    </source>
</reference>
<gene>
    <name evidence="1" type="ORF">Q764_14165</name>
</gene>
<sequence>MKDVKIVEQLLKDEKGKITGKVAILLGGLNSDNPKEHMDTAVSKYVGNELHNQFVEIHLDNPWTRVIIRDINSIKFRDMTEEDSIKSNNE</sequence>
<organism evidence="1 2">
    <name type="scientific">Flavobacterium suncheonense GH29-5 = DSM 17707</name>
    <dbReference type="NCBI Taxonomy" id="1121899"/>
    <lineage>
        <taxon>Bacteria</taxon>
        <taxon>Pseudomonadati</taxon>
        <taxon>Bacteroidota</taxon>
        <taxon>Flavobacteriia</taxon>
        <taxon>Flavobacteriales</taxon>
        <taxon>Flavobacteriaceae</taxon>
        <taxon>Flavobacterium</taxon>
    </lineage>
</organism>
<keyword evidence="2" id="KW-1185">Reference proteome</keyword>
<dbReference type="EMBL" id="JRLW01000050">
    <property type="protein sequence ID" value="KGO85276.1"/>
    <property type="molecule type" value="Genomic_DNA"/>
</dbReference>
<proteinExistence type="predicted"/>
<dbReference type="OrthoDB" id="1454006at2"/>
<protein>
    <submittedName>
        <fullName evidence="1">Uncharacterized protein</fullName>
    </submittedName>
</protein>
<evidence type="ECO:0000313" key="1">
    <source>
        <dbReference type="EMBL" id="KGO85276.1"/>
    </source>
</evidence>
<comment type="caution">
    <text evidence="1">The sequence shown here is derived from an EMBL/GenBank/DDBJ whole genome shotgun (WGS) entry which is preliminary data.</text>
</comment>
<dbReference type="Proteomes" id="UP000030121">
    <property type="component" value="Unassembled WGS sequence"/>
</dbReference>
<name>A0A0A2M102_9FLAO</name>
<evidence type="ECO:0000313" key="2">
    <source>
        <dbReference type="Proteomes" id="UP000030121"/>
    </source>
</evidence>
<dbReference type="RefSeq" id="WP_026981014.1">
    <property type="nucleotide sequence ID" value="NZ_AUCZ01000037.1"/>
</dbReference>
<dbReference type="STRING" id="1121899.GCA_000430025_02730"/>
<dbReference type="AlphaFoldDB" id="A0A0A2M102"/>